<dbReference type="Proteomes" id="UP000199169">
    <property type="component" value="Unassembled WGS sequence"/>
</dbReference>
<feature type="signal peptide" evidence="2">
    <location>
        <begin position="1"/>
        <end position="27"/>
    </location>
</feature>
<keyword evidence="1 2" id="KW-0732">Signal</keyword>
<keyword evidence="5" id="KW-1185">Reference proteome</keyword>
<dbReference type="InterPro" id="IPR051686">
    <property type="entry name" value="Lipoprotein_DolP"/>
</dbReference>
<dbReference type="PROSITE" id="PS51257">
    <property type="entry name" value="PROKAR_LIPOPROTEIN"/>
    <property type="match status" value="1"/>
</dbReference>
<name>A0A1A8XNT5_9PROT</name>
<dbReference type="PANTHER" id="PTHR34606">
    <property type="entry name" value="BON DOMAIN-CONTAINING PROTEIN"/>
    <property type="match status" value="1"/>
</dbReference>
<evidence type="ECO:0000256" key="1">
    <source>
        <dbReference type="ARBA" id="ARBA00022729"/>
    </source>
</evidence>
<proteinExistence type="predicted"/>
<sequence>MRKRLATSVLLGVSLLPLLQGCLPVVAASAATGGALATFDRRSLGTQTDDETIEWKASSRVSDKFPDGTHTNFTSYNHKVLITGEVPSAEAKAEIERIVIGVPQVQGVYNELAVAPVTSFSTRSNDSYITTRVKSRFVDLGKFSAVHVKVVTEASVVYLLGLVTQHESDSAIQVARTTRDVKKVVTLMEIITAAQAKDMDVRMPEPREPAPPSTGGG</sequence>
<dbReference type="Gene3D" id="3.30.1340.30">
    <property type="match status" value="1"/>
</dbReference>
<organism evidence="4 5">
    <name type="scientific">Candidatus Accumulibacter aalborgensis</name>
    <dbReference type="NCBI Taxonomy" id="1860102"/>
    <lineage>
        <taxon>Bacteria</taxon>
        <taxon>Pseudomonadati</taxon>
        <taxon>Pseudomonadota</taxon>
        <taxon>Betaproteobacteria</taxon>
        <taxon>Candidatus Accumulibacter</taxon>
    </lineage>
</organism>
<dbReference type="EMBL" id="FLQX01000112">
    <property type="protein sequence ID" value="SBT06825.1"/>
    <property type="molecule type" value="Genomic_DNA"/>
</dbReference>
<dbReference type="AlphaFoldDB" id="A0A1A8XNT5"/>
<evidence type="ECO:0000259" key="3">
    <source>
        <dbReference type="PROSITE" id="PS50914"/>
    </source>
</evidence>
<feature type="domain" description="BON" evidence="3">
    <location>
        <begin position="49"/>
        <end position="116"/>
    </location>
</feature>
<dbReference type="InterPro" id="IPR007055">
    <property type="entry name" value="BON_dom"/>
</dbReference>
<dbReference type="RefSeq" id="WP_186407367.1">
    <property type="nucleotide sequence ID" value="NZ_FLQX01000112.1"/>
</dbReference>
<gene>
    <name evidence="4" type="ORF">ACCAA_360004</name>
</gene>
<protein>
    <submittedName>
        <fullName evidence="4">Transport-associated protein</fullName>
    </submittedName>
</protein>
<dbReference type="Pfam" id="PF04972">
    <property type="entry name" value="BON"/>
    <property type="match status" value="2"/>
</dbReference>
<evidence type="ECO:0000313" key="4">
    <source>
        <dbReference type="EMBL" id="SBT06825.1"/>
    </source>
</evidence>
<accession>A0A1A8XNT5</accession>
<dbReference type="SMART" id="SM00749">
    <property type="entry name" value="BON"/>
    <property type="match status" value="2"/>
</dbReference>
<dbReference type="PROSITE" id="PS50914">
    <property type="entry name" value="BON"/>
    <property type="match status" value="2"/>
</dbReference>
<dbReference type="STRING" id="1860102.ACCAA_360004"/>
<dbReference type="InterPro" id="IPR014004">
    <property type="entry name" value="Transpt-assoc_nodulatn_dom_bac"/>
</dbReference>
<feature type="chain" id="PRO_5008381587" evidence="2">
    <location>
        <begin position="28"/>
        <end position="217"/>
    </location>
</feature>
<reference evidence="4 5" key="1">
    <citation type="submission" date="2016-06" db="EMBL/GenBank/DDBJ databases">
        <authorList>
            <person name="Kjaerup R.B."/>
            <person name="Dalgaard T.S."/>
            <person name="Juul-Madsen H.R."/>
        </authorList>
    </citation>
    <scope>NUCLEOTIDE SEQUENCE [LARGE SCALE GENOMIC DNA]</scope>
    <source>
        <strain evidence="4">3</strain>
    </source>
</reference>
<feature type="domain" description="BON" evidence="3">
    <location>
        <begin position="125"/>
        <end position="192"/>
    </location>
</feature>
<evidence type="ECO:0000313" key="5">
    <source>
        <dbReference type="Proteomes" id="UP000199169"/>
    </source>
</evidence>
<evidence type="ECO:0000256" key="2">
    <source>
        <dbReference type="SAM" id="SignalP"/>
    </source>
</evidence>
<dbReference type="PANTHER" id="PTHR34606:SF4">
    <property type="entry name" value="OUTER MEMBRANE LIPOPROTEIN DOLP"/>
    <property type="match status" value="1"/>
</dbReference>